<dbReference type="InterPro" id="IPR008271">
    <property type="entry name" value="Ser/Thr_kinase_AS"/>
</dbReference>
<comment type="catalytic activity">
    <reaction evidence="16">
        <text>L-threonyl-[protein] + ATP = O-phospho-L-threonyl-[protein] + ADP + H(+)</text>
        <dbReference type="Rhea" id="RHEA:46608"/>
        <dbReference type="Rhea" id="RHEA-COMP:11060"/>
        <dbReference type="Rhea" id="RHEA-COMP:11605"/>
        <dbReference type="ChEBI" id="CHEBI:15378"/>
        <dbReference type="ChEBI" id="CHEBI:30013"/>
        <dbReference type="ChEBI" id="CHEBI:30616"/>
        <dbReference type="ChEBI" id="CHEBI:61977"/>
        <dbReference type="ChEBI" id="CHEBI:456216"/>
    </reaction>
</comment>
<accession>A0A835IY52</accession>
<evidence type="ECO:0000256" key="14">
    <source>
        <dbReference type="ARBA" id="ARBA00023180"/>
    </source>
</evidence>
<dbReference type="OrthoDB" id="1908121at2759"/>
<keyword evidence="4" id="KW-0808">Transferase</keyword>
<comment type="caution">
    <text evidence="22">The sequence shown here is derived from an EMBL/GenBank/DDBJ whole genome shotgun (WGS) entry which is preliminary data.</text>
</comment>
<evidence type="ECO:0000256" key="10">
    <source>
        <dbReference type="ARBA" id="ARBA00022840"/>
    </source>
</evidence>
<keyword evidence="3" id="KW-0597">Phosphoprotein</keyword>
<feature type="transmembrane region" description="Helical" evidence="18">
    <location>
        <begin position="253"/>
        <end position="278"/>
    </location>
</feature>
<dbReference type="GO" id="GO:0004674">
    <property type="term" value="F:protein serine/threonine kinase activity"/>
    <property type="evidence" value="ECO:0007669"/>
    <property type="project" value="UniProtKB-KW"/>
</dbReference>
<comment type="catalytic activity">
    <reaction evidence="15">
        <text>L-seryl-[protein] + ATP = O-phospho-L-seryl-[protein] + ADP + H(+)</text>
        <dbReference type="Rhea" id="RHEA:17989"/>
        <dbReference type="Rhea" id="RHEA-COMP:9863"/>
        <dbReference type="Rhea" id="RHEA-COMP:11604"/>
        <dbReference type="ChEBI" id="CHEBI:15378"/>
        <dbReference type="ChEBI" id="CHEBI:29999"/>
        <dbReference type="ChEBI" id="CHEBI:30616"/>
        <dbReference type="ChEBI" id="CHEBI:83421"/>
        <dbReference type="ChEBI" id="CHEBI:456216"/>
    </reaction>
</comment>
<dbReference type="AlphaFoldDB" id="A0A835IY52"/>
<evidence type="ECO:0000256" key="16">
    <source>
        <dbReference type="ARBA" id="ARBA00047951"/>
    </source>
</evidence>
<evidence type="ECO:0000256" key="7">
    <source>
        <dbReference type="ARBA" id="ARBA00022737"/>
    </source>
</evidence>
<keyword evidence="14" id="KW-0325">Glycoprotein</keyword>
<feature type="binding site" evidence="17">
    <location>
        <position position="347"/>
    </location>
    <ligand>
        <name>ATP</name>
        <dbReference type="ChEBI" id="CHEBI:30616"/>
    </ligand>
</feature>
<dbReference type="InterPro" id="IPR000719">
    <property type="entry name" value="Prot_kinase_dom"/>
</dbReference>
<keyword evidence="13" id="KW-0675">Receptor</keyword>
<evidence type="ECO:0000256" key="12">
    <source>
        <dbReference type="ARBA" id="ARBA00023136"/>
    </source>
</evidence>
<dbReference type="EMBL" id="JADFTS010000001">
    <property type="protein sequence ID" value="KAF9624792.1"/>
    <property type="molecule type" value="Genomic_DNA"/>
</dbReference>
<evidence type="ECO:0000256" key="17">
    <source>
        <dbReference type="PROSITE-ProRule" id="PRU10141"/>
    </source>
</evidence>
<gene>
    <name evidence="22" type="ORF">IFM89_014080</name>
</gene>
<evidence type="ECO:0000256" key="5">
    <source>
        <dbReference type="ARBA" id="ARBA00022692"/>
    </source>
</evidence>
<keyword evidence="23" id="KW-1185">Reference proteome</keyword>
<evidence type="ECO:0000256" key="2">
    <source>
        <dbReference type="ARBA" id="ARBA00022527"/>
    </source>
</evidence>
<dbReference type="Pfam" id="PF07714">
    <property type="entry name" value="PK_Tyr_Ser-Thr"/>
    <property type="match status" value="1"/>
</dbReference>
<keyword evidence="12 18" id="KW-0472">Membrane</keyword>
<evidence type="ECO:0000256" key="13">
    <source>
        <dbReference type="ARBA" id="ARBA00023170"/>
    </source>
</evidence>
<keyword evidence="7" id="KW-0677">Repeat</keyword>
<keyword evidence="6 19" id="KW-0732">Signal</keyword>
<evidence type="ECO:0000256" key="15">
    <source>
        <dbReference type="ARBA" id="ARBA00047558"/>
    </source>
</evidence>
<keyword evidence="2" id="KW-0723">Serine/threonine-protein kinase</keyword>
<dbReference type="Gene3D" id="3.30.430.20">
    <property type="entry name" value="Gnk2 domain, C-X8-C-X2-C motif"/>
    <property type="match status" value="2"/>
</dbReference>
<dbReference type="CDD" id="cd23509">
    <property type="entry name" value="Gnk2-like"/>
    <property type="match status" value="2"/>
</dbReference>
<dbReference type="InterPro" id="IPR052059">
    <property type="entry name" value="CR_Ser/Thr_kinase"/>
</dbReference>
<sequence>MRRQFSFMLALFLVALSLHMRPTLGAARAQTVNIQCETTLEHNPKVFVPNFISVMDTISTQMRTIGYGKSINGSGPDANYGFAQCYGDLSVPDDCTLCYAEARTVLPKCFPNNGGRIYLDGCFMRADNYSFFKEYMGPGDTTLCGNTTQRGAKFHESARQAMLGAVEKAPKNGGYARKQVLISGSANVSAYVLANCWKTLDFDSCKACLENASTSLMGCLPWSEGRAMYTGCFMRYSDQNFLNKESRQPKVNIAVVVVAILSSVAIVLVGAIIGVHLWKSRRIQQKRRGSNNTSKMAKSLFKSSLNFKYSTLQYATGSFNIANKIGQGGFGTVYKGVLADGREVAVKRLFVNNRHRAGDFYNEVNLISSLEHKNLVRLLGCSCSGPESLLVYEFLPNRSLDQFLFDTSRGKTLNWKKRFEIIKGTAEGLIYLHENSKIRIIHRDIKASNVLLDSKHRAKIADFGLARSFQDDKSHISTAIAGTLGYMAPEYLAHGQLTEKADVYSYGVLLIEIVTGRQNNMSKTSDYSDSLVTEVWKRFQNGIVEEVFDPNLMMDDYDNNHDTRQEVLRVVHVALLCMQEIPSLRPSMSRALQLLLQKEELPAPTSPPFIDEKTMALHDPNEDPIYPLNVSSAPSVATVAHSSFYAR</sequence>
<evidence type="ECO:0000256" key="3">
    <source>
        <dbReference type="ARBA" id="ARBA00022553"/>
    </source>
</evidence>
<organism evidence="22 23">
    <name type="scientific">Coptis chinensis</name>
    <dbReference type="NCBI Taxonomy" id="261450"/>
    <lineage>
        <taxon>Eukaryota</taxon>
        <taxon>Viridiplantae</taxon>
        <taxon>Streptophyta</taxon>
        <taxon>Embryophyta</taxon>
        <taxon>Tracheophyta</taxon>
        <taxon>Spermatophyta</taxon>
        <taxon>Magnoliopsida</taxon>
        <taxon>Ranunculales</taxon>
        <taxon>Ranunculaceae</taxon>
        <taxon>Coptidoideae</taxon>
        <taxon>Coptis</taxon>
    </lineage>
</organism>
<dbReference type="Gene3D" id="1.10.510.10">
    <property type="entry name" value="Transferase(Phosphotransferase) domain 1"/>
    <property type="match status" value="1"/>
</dbReference>
<dbReference type="PROSITE" id="PS50011">
    <property type="entry name" value="PROTEIN_KINASE_DOM"/>
    <property type="match status" value="1"/>
</dbReference>
<dbReference type="PROSITE" id="PS00108">
    <property type="entry name" value="PROTEIN_KINASE_ST"/>
    <property type="match status" value="1"/>
</dbReference>
<protein>
    <recommendedName>
        <fullName evidence="24">Cysteine-rich receptor-like protein kinase 2</fullName>
    </recommendedName>
</protein>
<dbReference type="GO" id="GO:0005524">
    <property type="term" value="F:ATP binding"/>
    <property type="evidence" value="ECO:0007669"/>
    <property type="project" value="UniProtKB-UniRule"/>
</dbReference>
<evidence type="ECO:0000256" key="18">
    <source>
        <dbReference type="SAM" id="Phobius"/>
    </source>
</evidence>
<feature type="domain" description="Gnk2-homologous" evidence="21">
    <location>
        <begin position="29"/>
        <end position="131"/>
    </location>
</feature>
<dbReference type="InterPro" id="IPR002902">
    <property type="entry name" value="GNK2"/>
</dbReference>
<dbReference type="GO" id="GO:0016020">
    <property type="term" value="C:membrane"/>
    <property type="evidence" value="ECO:0007669"/>
    <property type="project" value="UniProtKB-SubCell"/>
</dbReference>
<dbReference type="PROSITE" id="PS00107">
    <property type="entry name" value="PROTEIN_KINASE_ATP"/>
    <property type="match status" value="1"/>
</dbReference>
<evidence type="ECO:0008006" key="24">
    <source>
        <dbReference type="Google" id="ProtNLM"/>
    </source>
</evidence>
<evidence type="ECO:0000256" key="9">
    <source>
        <dbReference type="ARBA" id="ARBA00022777"/>
    </source>
</evidence>
<evidence type="ECO:0000256" key="8">
    <source>
        <dbReference type="ARBA" id="ARBA00022741"/>
    </source>
</evidence>
<dbReference type="FunFam" id="3.30.430.20:FF:000015">
    <property type="entry name" value="Cysteine-rich receptor-like protein kinase 3"/>
    <property type="match status" value="1"/>
</dbReference>
<evidence type="ECO:0000256" key="4">
    <source>
        <dbReference type="ARBA" id="ARBA00022679"/>
    </source>
</evidence>
<dbReference type="FunFam" id="3.30.200.20:FF:001208">
    <property type="entry name" value="Putative DUF26-domain receptor-like protein kinase family protein"/>
    <property type="match status" value="1"/>
</dbReference>
<dbReference type="Pfam" id="PF01657">
    <property type="entry name" value="Stress-antifung"/>
    <property type="match status" value="2"/>
</dbReference>
<dbReference type="SMART" id="SM00220">
    <property type="entry name" value="S_TKc"/>
    <property type="match status" value="1"/>
</dbReference>
<evidence type="ECO:0000259" key="20">
    <source>
        <dbReference type="PROSITE" id="PS50011"/>
    </source>
</evidence>
<proteinExistence type="predicted"/>
<dbReference type="InterPro" id="IPR017441">
    <property type="entry name" value="Protein_kinase_ATP_BS"/>
</dbReference>
<keyword evidence="5 18" id="KW-0812">Transmembrane</keyword>
<dbReference type="Proteomes" id="UP000631114">
    <property type="component" value="Unassembled WGS sequence"/>
</dbReference>
<dbReference type="FunFam" id="1.10.510.10:FF:000336">
    <property type="entry name" value="Cysteine-rich receptor-like protein kinase 2"/>
    <property type="match status" value="1"/>
</dbReference>
<name>A0A835IY52_9MAGN</name>
<dbReference type="InterPro" id="IPR011009">
    <property type="entry name" value="Kinase-like_dom_sf"/>
</dbReference>
<feature type="chain" id="PRO_5032832828" description="Cysteine-rich receptor-like protein kinase 2" evidence="19">
    <location>
        <begin position="26"/>
        <end position="647"/>
    </location>
</feature>
<dbReference type="InterPro" id="IPR038408">
    <property type="entry name" value="GNK2_sf"/>
</dbReference>
<dbReference type="Gene3D" id="3.30.200.20">
    <property type="entry name" value="Phosphorylase Kinase, domain 1"/>
    <property type="match status" value="1"/>
</dbReference>
<evidence type="ECO:0000256" key="11">
    <source>
        <dbReference type="ARBA" id="ARBA00022989"/>
    </source>
</evidence>
<keyword evidence="10 17" id="KW-0067">ATP-binding</keyword>
<evidence type="ECO:0000313" key="23">
    <source>
        <dbReference type="Proteomes" id="UP000631114"/>
    </source>
</evidence>
<dbReference type="FunFam" id="3.30.430.20:FF:000005">
    <property type="entry name" value="Cysteine-rich receptor-like protein kinase 2"/>
    <property type="match status" value="1"/>
</dbReference>
<keyword evidence="9" id="KW-0418">Kinase</keyword>
<feature type="domain" description="Protein kinase" evidence="20">
    <location>
        <begin position="319"/>
        <end position="610"/>
    </location>
</feature>
<dbReference type="CDD" id="cd14066">
    <property type="entry name" value="STKc_IRAK"/>
    <property type="match status" value="1"/>
</dbReference>
<evidence type="ECO:0000259" key="21">
    <source>
        <dbReference type="PROSITE" id="PS51473"/>
    </source>
</evidence>
<dbReference type="PROSITE" id="PS51473">
    <property type="entry name" value="GNK2"/>
    <property type="match status" value="2"/>
</dbReference>
<dbReference type="SUPFAM" id="SSF56112">
    <property type="entry name" value="Protein kinase-like (PK-like)"/>
    <property type="match status" value="1"/>
</dbReference>
<keyword evidence="8 17" id="KW-0547">Nucleotide-binding</keyword>
<dbReference type="InterPro" id="IPR001245">
    <property type="entry name" value="Ser-Thr/Tyr_kinase_cat_dom"/>
</dbReference>
<evidence type="ECO:0000256" key="19">
    <source>
        <dbReference type="SAM" id="SignalP"/>
    </source>
</evidence>
<comment type="subcellular location">
    <subcellularLocation>
        <location evidence="1">Membrane</location>
        <topology evidence="1">Single-pass membrane protein</topology>
    </subcellularLocation>
</comment>
<dbReference type="PANTHER" id="PTHR47973">
    <property type="entry name" value="CYSTEINE-RICH RECEPTOR-LIKE PROTEIN KINASE 3"/>
    <property type="match status" value="1"/>
</dbReference>
<evidence type="ECO:0000313" key="22">
    <source>
        <dbReference type="EMBL" id="KAF9624792.1"/>
    </source>
</evidence>
<evidence type="ECO:0000256" key="6">
    <source>
        <dbReference type="ARBA" id="ARBA00022729"/>
    </source>
</evidence>
<evidence type="ECO:0000256" key="1">
    <source>
        <dbReference type="ARBA" id="ARBA00004167"/>
    </source>
</evidence>
<reference evidence="22 23" key="1">
    <citation type="submission" date="2020-10" db="EMBL/GenBank/DDBJ databases">
        <title>The Coptis chinensis genome and diversification of protoberbering-type alkaloids.</title>
        <authorList>
            <person name="Wang B."/>
            <person name="Shu S."/>
            <person name="Song C."/>
            <person name="Liu Y."/>
        </authorList>
    </citation>
    <scope>NUCLEOTIDE SEQUENCE [LARGE SCALE GENOMIC DNA]</scope>
    <source>
        <strain evidence="22">HL-2020</strain>
        <tissue evidence="22">Leaf</tissue>
    </source>
</reference>
<keyword evidence="11 18" id="KW-1133">Transmembrane helix</keyword>
<feature type="signal peptide" evidence="19">
    <location>
        <begin position="1"/>
        <end position="25"/>
    </location>
</feature>
<feature type="domain" description="Gnk2-homologous" evidence="21">
    <location>
        <begin position="136"/>
        <end position="241"/>
    </location>
</feature>